<dbReference type="EMBL" id="SNWR01000002">
    <property type="protein sequence ID" value="TDO32394.1"/>
    <property type="molecule type" value="Genomic_DNA"/>
</dbReference>
<dbReference type="Gene3D" id="2.115.10.20">
    <property type="entry name" value="Glycosyl hydrolase domain, family 43"/>
    <property type="match status" value="1"/>
</dbReference>
<reference evidence="11 12" key="1">
    <citation type="submission" date="2019-03" db="EMBL/GenBank/DDBJ databases">
        <title>Sequencing the genomes of 1000 actinobacteria strains.</title>
        <authorList>
            <person name="Klenk H.-P."/>
        </authorList>
    </citation>
    <scope>NUCLEOTIDE SEQUENCE [LARGE SCALE GENOMIC DNA]</scope>
    <source>
        <strain evidence="11 12">DSM 43805</strain>
    </source>
</reference>
<dbReference type="InterPro" id="IPR050727">
    <property type="entry name" value="GH43_arabinanases"/>
</dbReference>
<protein>
    <submittedName>
        <fullName evidence="11">Arabinan endo-1,5-alpha-L-arabinosidase</fullName>
    </submittedName>
</protein>
<feature type="binding site" evidence="7">
    <location>
        <position position="121"/>
    </location>
    <ligand>
        <name>substrate</name>
    </ligand>
</feature>
<feature type="site" description="Important for catalytic activity, responsible for pKa modulation of the active site Glu and correct orientation of both the proton donor and substrate" evidence="8">
    <location>
        <position position="159"/>
    </location>
</feature>
<dbReference type="InterPro" id="IPR016840">
    <property type="entry name" value="Glyco_hydro_43_endo_a_Ara-ase"/>
</dbReference>
<feature type="region of interest" description="Disordered" evidence="9">
    <location>
        <begin position="24"/>
        <end position="44"/>
    </location>
</feature>
<evidence type="ECO:0000256" key="7">
    <source>
        <dbReference type="PIRSR" id="PIRSR026534-2"/>
    </source>
</evidence>
<evidence type="ECO:0000256" key="3">
    <source>
        <dbReference type="ARBA" id="ARBA00022801"/>
    </source>
</evidence>
<feature type="binding site" evidence="7">
    <location>
        <position position="44"/>
    </location>
    <ligand>
        <name>substrate</name>
    </ligand>
</feature>
<evidence type="ECO:0000256" key="6">
    <source>
        <dbReference type="PIRSR" id="PIRSR026534-1"/>
    </source>
</evidence>
<feature type="active site" description="Proton acceptor" evidence="6">
    <location>
        <position position="44"/>
    </location>
</feature>
<comment type="similarity">
    <text evidence="2 5">Belongs to the glycosyl hydrolase 43 family.</text>
</comment>
<evidence type="ECO:0000313" key="11">
    <source>
        <dbReference type="EMBL" id="TDO32394.1"/>
    </source>
</evidence>
<feature type="binding site" evidence="7">
    <location>
        <begin position="156"/>
        <end position="159"/>
    </location>
    <ligand>
        <name>substrate</name>
    </ligand>
</feature>
<dbReference type="GO" id="GO:0031222">
    <property type="term" value="P:arabinan catabolic process"/>
    <property type="evidence" value="ECO:0007669"/>
    <property type="project" value="UniProtKB-UniPathway"/>
</dbReference>
<proteinExistence type="inferred from homology"/>
<dbReference type="UniPathway" id="UPA00667"/>
<evidence type="ECO:0000256" key="9">
    <source>
        <dbReference type="SAM" id="MobiDB-lite"/>
    </source>
</evidence>
<organism evidence="11 12">
    <name type="scientific">Paractinoplanes brasiliensis</name>
    <dbReference type="NCBI Taxonomy" id="52695"/>
    <lineage>
        <taxon>Bacteria</taxon>
        <taxon>Bacillati</taxon>
        <taxon>Actinomycetota</taxon>
        <taxon>Actinomycetes</taxon>
        <taxon>Micromonosporales</taxon>
        <taxon>Micromonosporaceae</taxon>
        <taxon>Paractinoplanes</taxon>
    </lineage>
</organism>
<keyword evidence="12" id="KW-1185">Reference proteome</keyword>
<accession>A0A4R6J9R4</accession>
<keyword evidence="4 5" id="KW-0326">Glycosidase</keyword>
<dbReference type="InterPro" id="IPR023296">
    <property type="entry name" value="Glyco_hydro_beta-prop_sf"/>
</dbReference>
<comment type="pathway">
    <text evidence="1 5">Glycan metabolism; L-arabinan degradation.</text>
</comment>
<keyword evidence="3 5" id="KW-0378">Hydrolase</keyword>
<evidence type="ECO:0000256" key="1">
    <source>
        <dbReference type="ARBA" id="ARBA00004834"/>
    </source>
</evidence>
<feature type="signal peptide" evidence="10">
    <location>
        <begin position="1"/>
        <end position="27"/>
    </location>
</feature>
<gene>
    <name evidence="11" type="ORF">C8E87_7851</name>
</gene>
<evidence type="ECO:0000256" key="5">
    <source>
        <dbReference type="PIRNR" id="PIRNR026534"/>
    </source>
</evidence>
<dbReference type="PANTHER" id="PTHR43301">
    <property type="entry name" value="ARABINAN ENDO-1,5-ALPHA-L-ARABINOSIDASE"/>
    <property type="match status" value="1"/>
</dbReference>
<dbReference type="PIRSF" id="PIRSF026534">
    <property type="entry name" value="Endo_alpha-L-arabinosidase"/>
    <property type="match status" value="1"/>
</dbReference>
<dbReference type="AlphaFoldDB" id="A0A4R6J9R4"/>
<dbReference type="SUPFAM" id="SSF75005">
    <property type="entry name" value="Arabinanase/levansucrase/invertase"/>
    <property type="match status" value="1"/>
</dbReference>
<feature type="site" description="Important for substrate recognition" evidence="8">
    <location>
        <position position="282"/>
    </location>
</feature>
<dbReference type="OrthoDB" id="9801455at2"/>
<feature type="binding site" evidence="7">
    <location>
        <begin position="176"/>
        <end position="178"/>
    </location>
    <ligand>
        <name>substrate</name>
    </ligand>
</feature>
<comment type="caution">
    <text evidence="11">The sequence shown here is derived from an EMBL/GenBank/DDBJ whole genome shotgun (WGS) entry which is preliminary data.</text>
</comment>
<feature type="chain" id="PRO_5020240263" evidence="10">
    <location>
        <begin position="28"/>
        <end position="323"/>
    </location>
</feature>
<keyword evidence="10" id="KW-0732">Signal</keyword>
<sequence>MRKFLLTGVTVLLAATAAVRGVSPANAATYPNPGTVTGSTGAHDPTIVKRPSGGYLMATTGAGITLKTSNDRTAFADAGRAFPNGTPWANPYTNGDTNLWAPDISHRNGRYVMYYSASSFGSSRSAIFLATSTTGAAGSWTNQGLVIESTTSSNWNAIDPNLTVTSSGEWWLSFGSFWSGIKLIKLNPGTGKRADNTLINLAERVVNDKSVEAPFIHARGGYYYLFVSFDFCCRGATSTYRIMVGRSRSIAGPYVDQAGVAMTAGGGTEILAGHDSIHGPGHPAVLSDTDADVLVYHYYTSSGAACLGINLLGWTSSAWPYVY</sequence>
<evidence type="ECO:0000313" key="12">
    <source>
        <dbReference type="Proteomes" id="UP000294901"/>
    </source>
</evidence>
<dbReference type="Proteomes" id="UP000294901">
    <property type="component" value="Unassembled WGS sequence"/>
</dbReference>
<evidence type="ECO:0000256" key="2">
    <source>
        <dbReference type="ARBA" id="ARBA00009865"/>
    </source>
</evidence>
<evidence type="ECO:0000256" key="8">
    <source>
        <dbReference type="PIRSR" id="PIRSR026534-3"/>
    </source>
</evidence>
<name>A0A4R6J9R4_9ACTN</name>
<dbReference type="GO" id="GO:0046558">
    <property type="term" value="F:arabinan endo-1,5-alpha-L-arabinosidase activity"/>
    <property type="evidence" value="ECO:0007669"/>
    <property type="project" value="InterPro"/>
</dbReference>
<dbReference type="CDD" id="cd08998">
    <property type="entry name" value="GH43_Arb43a-like"/>
    <property type="match status" value="1"/>
</dbReference>
<evidence type="ECO:0000256" key="10">
    <source>
        <dbReference type="SAM" id="SignalP"/>
    </source>
</evidence>
<dbReference type="InterPro" id="IPR006710">
    <property type="entry name" value="Glyco_hydro_43"/>
</dbReference>
<dbReference type="Pfam" id="PF04616">
    <property type="entry name" value="Glyco_hydro_43"/>
    <property type="match status" value="1"/>
</dbReference>
<feature type="active site" description="Proton donor" evidence="6">
    <location>
        <position position="212"/>
    </location>
</feature>
<dbReference type="PANTHER" id="PTHR43301:SF3">
    <property type="entry name" value="ARABINAN ENDO-1,5-ALPHA-L-ARABINOSIDASE A-RELATED"/>
    <property type="match status" value="1"/>
</dbReference>
<evidence type="ECO:0000256" key="4">
    <source>
        <dbReference type="ARBA" id="ARBA00023295"/>
    </source>
</evidence>